<keyword evidence="7" id="KW-0687">Ribonucleoprotein</keyword>
<comment type="similarity">
    <text evidence="2">Belongs to the SRP9 family.</text>
</comment>
<dbReference type="GO" id="GO:0008312">
    <property type="term" value="F:7S RNA binding"/>
    <property type="evidence" value="ECO:0007669"/>
    <property type="project" value="InterPro"/>
</dbReference>
<feature type="domain" description="SRP9" evidence="10">
    <location>
        <begin position="7"/>
        <end position="73"/>
    </location>
</feature>
<accession>A0A9P3LUE0</accession>
<organism evidence="11 12">
    <name type="scientific">Entomortierella parvispora</name>
    <dbReference type="NCBI Taxonomy" id="205924"/>
    <lineage>
        <taxon>Eukaryota</taxon>
        <taxon>Fungi</taxon>
        <taxon>Fungi incertae sedis</taxon>
        <taxon>Mucoromycota</taxon>
        <taxon>Mortierellomycotina</taxon>
        <taxon>Mortierellomycetes</taxon>
        <taxon>Mortierellales</taxon>
        <taxon>Mortierellaceae</taxon>
        <taxon>Entomortierella</taxon>
    </lineage>
</organism>
<name>A0A9P3LUE0_9FUNG</name>
<dbReference type="Gene3D" id="3.30.720.10">
    <property type="entry name" value="Signal recognition particle alu RNA binding heterodimer, srp9/1"/>
    <property type="match status" value="1"/>
</dbReference>
<keyword evidence="5" id="KW-0694">RNA-binding</keyword>
<evidence type="ECO:0000313" key="12">
    <source>
        <dbReference type="Proteomes" id="UP000827284"/>
    </source>
</evidence>
<evidence type="ECO:0000256" key="6">
    <source>
        <dbReference type="ARBA" id="ARBA00023135"/>
    </source>
</evidence>
<dbReference type="InterPro" id="IPR039432">
    <property type="entry name" value="SRP9_dom"/>
</dbReference>
<evidence type="ECO:0000256" key="5">
    <source>
        <dbReference type="ARBA" id="ARBA00022884"/>
    </source>
</evidence>
<dbReference type="AlphaFoldDB" id="A0A9P3LUE0"/>
<protein>
    <recommendedName>
        <fullName evidence="3">Signal recognition particle 9 kDa protein</fullName>
    </recommendedName>
</protein>
<comment type="subcellular location">
    <subcellularLocation>
        <location evidence="1">Cytoplasm</location>
    </subcellularLocation>
</comment>
<evidence type="ECO:0000256" key="1">
    <source>
        <dbReference type="ARBA" id="ARBA00004496"/>
    </source>
</evidence>
<evidence type="ECO:0000256" key="9">
    <source>
        <dbReference type="SAM" id="MobiDB-lite"/>
    </source>
</evidence>
<gene>
    <name evidence="11" type="ORF">EMPS_03416</name>
</gene>
<dbReference type="Proteomes" id="UP000827284">
    <property type="component" value="Unassembled WGS sequence"/>
</dbReference>
<dbReference type="OrthoDB" id="360923at2759"/>
<dbReference type="GO" id="GO:0006614">
    <property type="term" value="P:SRP-dependent cotranslational protein targeting to membrane"/>
    <property type="evidence" value="ECO:0007669"/>
    <property type="project" value="InterPro"/>
</dbReference>
<dbReference type="PANTHER" id="PTHR12834:SF12">
    <property type="entry name" value="SIGNAL RECOGNITION PARTICLE 9 KDA PROTEIN"/>
    <property type="match status" value="1"/>
</dbReference>
<dbReference type="InterPro" id="IPR009018">
    <property type="entry name" value="Signal_recog_particle_SRP9/14"/>
</dbReference>
<feature type="region of interest" description="Disordered" evidence="9">
    <location>
        <begin position="76"/>
        <end position="124"/>
    </location>
</feature>
<dbReference type="GO" id="GO:0005829">
    <property type="term" value="C:cytosol"/>
    <property type="evidence" value="ECO:0007669"/>
    <property type="project" value="UniProtKB-ARBA"/>
</dbReference>
<evidence type="ECO:0000256" key="2">
    <source>
        <dbReference type="ARBA" id="ARBA00009193"/>
    </source>
</evidence>
<evidence type="ECO:0000256" key="8">
    <source>
        <dbReference type="ARBA" id="ARBA00045462"/>
    </source>
</evidence>
<proteinExistence type="inferred from homology"/>
<dbReference type="EMBL" id="BQFW01000004">
    <property type="protein sequence ID" value="GJJ71066.1"/>
    <property type="molecule type" value="Genomic_DNA"/>
</dbReference>
<keyword evidence="6" id="KW-0733">Signal recognition particle</keyword>
<evidence type="ECO:0000256" key="3">
    <source>
        <dbReference type="ARBA" id="ARBA00020414"/>
    </source>
</evidence>
<dbReference type="PANTHER" id="PTHR12834">
    <property type="entry name" value="SIGNAL RECOGNITION PARTICLE 9 KDA PROTEIN"/>
    <property type="match status" value="1"/>
</dbReference>
<evidence type="ECO:0000256" key="7">
    <source>
        <dbReference type="ARBA" id="ARBA00023274"/>
    </source>
</evidence>
<reference evidence="11" key="2">
    <citation type="journal article" date="2022" name="Microbiol. Resour. Announc.">
        <title>Whole-Genome Sequence of Entomortierella parvispora E1425, a Mucoromycotan Fungus Associated with Burkholderiaceae-Related Endosymbiotic Bacteria.</title>
        <authorList>
            <person name="Herlambang A."/>
            <person name="Guo Y."/>
            <person name="Takashima Y."/>
            <person name="Narisawa K."/>
            <person name="Ohta H."/>
            <person name="Nishizawa T."/>
        </authorList>
    </citation>
    <scope>NUCLEOTIDE SEQUENCE</scope>
    <source>
        <strain evidence="11">E1425</strain>
    </source>
</reference>
<dbReference type="FunFam" id="3.30.720.10:FF:000001">
    <property type="entry name" value="Signal recognition particle 9 kDa protein"/>
    <property type="match status" value="1"/>
</dbReference>
<evidence type="ECO:0000313" key="11">
    <source>
        <dbReference type="EMBL" id="GJJ71066.1"/>
    </source>
</evidence>
<feature type="compositionally biased region" description="Low complexity" evidence="9">
    <location>
        <begin position="78"/>
        <end position="109"/>
    </location>
</feature>
<dbReference type="InterPro" id="IPR039914">
    <property type="entry name" value="SRP9-like"/>
</dbReference>
<keyword evidence="12" id="KW-1185">Reference proteome</keyword>
<comment type="caution">
    <text evidence="11">The sequence shown here is derived from an EMBL/GenBank/DDBJ whole genome shotgun (WGS) entry which is preliminary data.</text>
</comment>
<keyword evidence="4" id="KW-0963">Cytoplasm</keyword>
<comment type="function">
    <text evidence="8">Component of the signal recognition particle (SRP) complex, a ribonucleoprotein complex that mediates the cotranslational targeting of secretory and membrane proteins to the endoplasmic reticulum (ER). SRP9 together with SRP14 and the Alu portion of the SRP RNA, constitutes the elongation arrest domain of SRP. The complex of SRP9 and SRP14 is required for SRP RNA binding.</text>
</comment>
<dbReference type="SUPFAM" id="SSF54762">
    <property type="entry name" value="Signal recognition particle alu RNA binding heterodimer, SRP9/14"/>
    <property type="match status" value="1"/>
</dbReference>
<dbReference type="Pfam" id="PF05486">
    <property type="entry name" value="SRP9-21"/>
    <property type="match status" value="1"/>
</dbReference>
<evidence type="ECO:0000256" key="4">
    <source>
        <dbReference type="ARBA" id="ARBA00022490"/>
    </source>
</evidence>
<dbReference type="GO" id="GO:0005786">
    <property type="term" value="C:signal recognition particle, endoplasmic reticulum targeting"/>
    <property type="evidence" value="ECO:0007669"/>
    <property type="project" value="UniProtKB-KW"/>
</dbReference>
<reference evidence="11" key="1">
    <citation type="submission" date="2021-11" db="EMBL/GenBank/DDBJ databases">
        <authorList>
            <person name="Herlambang A."/>
            <person name="Guo Y."/>
            <person name="Takashima Y."/>
            <person name="Nishizawa T."/>
        </authorList>
    </citation>
    <scope>NUCLEOTIDE SEQUENCE</scope>
    <source>
        <strain evidence="11">E1425</strain>
    </source>
</reference>
<sequence length="124" mass="13802">MVNILVWDEFQKAAEELYQLSPNNTRYVAKYRHVEGKLVLKVTDDRTCLKYKTDQMQDLNKFERLNRSLMAKMHNRIPAPVQESASSVPSAQSAAPVTAAAPTTISSPALQQGGGGKAKKNKRK</sequence>
<evidence type="ECO:0000259" key="10">
    <source>
        <dbReference type="Pfam" id="PF05486"/>
    </source>
</evidence>